<feature type="binding site" evidence="10">
    <location>
        <begin position="113"/>
        <end position="116"/>
    </location>
    <ligand>
        <name>ATP</name>
        <dbReference type="ChEBI" id="CHEBI:30616"/>
    </ligand>
</feature>
<feature type="binding site" evidence="10">
    <location>
        <position position="277"/>
    </location>
    <ligand>
        <name>substrate</name>
        <note>ligand shared between dimeric partners</note>
    </ligand>
</feature>
<feature type="binding site" description="in other chain" evidence="10">
    <location>
        <begin position="180"/>
        <end position="182"/>
    </location>
    <ligand>
        <name>substrate</name>
        <note>ligand shared between dimeric partners</note>
    </ligand>
</feature>
<keyword evidence="12" id="KW-1185">Reference proteome</keyword>
<dbReference type="UniPathway" id="UPA00109">
    <property type="reaction ID" value="UER00182"/>
</dbReference>
<feature type="binding site" description="in other chain" evidence="10">
    <location>
        <position position="233"/>
    </location>
    <ligand>
        <name>substrate</name>
        <note>ligand shared between dimeric partners</note>
    </ligand>
</feature>
<keyword evidence="4 10" id="KW-0963">Cytoplasm</keyword>
<dbReference type="GO" id="GO:0046872">
    <property type="term" value="F:metal ion binding"/>
    <property type="evidence" value="ECO:0007669"/>
    <property type="project" value="UniProtKB-KW"/>
</dbReference>
<dbReference type="GO" id="GO:0042802">
    <property type="term" value="F:identical protein binding"/>
    <property type="evidence" value="ECO:0007669"/>
    <property type="project" value="TreeGrafter"/>
</dbReference>
<name>A0A1Y3TZC1_9ACTN</name>
<keyword evidence="10" id="KW-0547">Nucleotide-binding</keyword>
<comment type="function">
    <text evidence="10">Catalyzes the phosphorylation of D-fructose 6-phosphate to fructose 1,6-bisphosphate by ATP, the first committing step of glycolysis.</text>
</comment>
<evidence type="ECO:0000256" key="10">
    <source>
        <dbReference type="HAMAP-Rule" id="MF_01976"/>
    </source>
</evidence>
<dbReference type="GO" id="GO:0006002">
    <property type="term" value="P:fructose 6-phosphate metabolic process"/>
    <property type="evidence" value="ECO:0007669"/>
    <property type="project" value="InterPro"/>
</dbReference>
<comment type="caution">
    <text evidence="11">The sequence shown here is derived from an EMBL/GenBank/DDBJ whole genome shotgun (WGS) entry which is preliminary data.</text>
</comment>
<feature type="binding site" evidence="10">
    <location>
        <position position="12"/>
    </location>
    <ligand>
        <name>ATP</name>
        <dbReference type="ChEBI" id="CHEBI:30616"/>
    </ligand>
</feature>
<dbReference type="InterPro" id="IPR000023">
    <property type="entry name" value="Phosphofructokinase_dom"/>
</dbReference>
<evidence type="ECO:0000256" key="3">
    <source>
        <dbReference type="ARBA" id="ARBA00004679"/>
    </source>
</evidence>
<evidence type="ECO:0000313" key="11">
    <source>
        <dbReference type="EMBL" id="OUN41944.1"/>
    </source>
</evidence>
<accession>A0A1Y3TZC1</accession>
<dbReference type="Gene3D" id="3.40.50.460">
    <property type="entry name" value="Phosphofructokinase domain"/>
    <property type="match status" value="1"/>
</dbReference>
<comment type="subcellular location">
    <subcellularLocation>
        <location evidence="2 10">Cytoplasm</location>
    </subcellularLocation>
</comment>
<dbReference type="GO" id="GO:0016208">
    <property type="term" value="F:AMP binding"/>
    <property type="evidence" value="ECO:0007669"/>
    <property type="project" value="TreeGrafter"/>
</dbReference>
<dbReference type="GeneID" id="98652606"/>
<dbReference type="FunFam" id="3.40.50.460:FF:000002">
    <property type="entry name" value="ATP-dependent 6-phosphofructokinase"/>
    <property type="match status" value="1"/>
</dbReference>
<dbReference type="AlphaFoldDB" id="A0A1Y3TZC1"/>
<dbReference type="RefSeq" id="WP_019127620.1">
    <property type="nucleotide sequence ID" value="NZ_CALUIC010000002.1"/>
</dbReference>
<proteinExistence type="inferred from homology"/>
<evidence type="ECO:0000313" key="12">
    <source>
        <dbReference type="Proteomes" id="UP000196560"/>
    </source>
</evidence>
<dbReference type="STRING" id="1118060.GCA_000311845_00299"/>
<comment type="similarity">
    <text evidence="10">Belongs to the phosphofructokinase type A (PFKA) family. Mixed-substrate PFK group III subfamily.</text>
</comment>
<evidence type="ECO:0000256" key="5">
    <source>
        <dbReference type="ARBA" id="ARBA00022679"/>
    </source>
</evidence>
<dbReference type="InterPro" id="IPR035966">
    <property type="entry name" value="PKF_sf"/>
</dbReference>
<dbReference type="Pfam" id="PF00365">
    <property type="entry name" value="PFK"/>
    <property type="match status" value="1"/>
</dbReference>
<reference evidence="12" key="1">
    <citation type="submission" date="2017-04" db="EMBL/GenBank/DDBJ databases">
        <title>Function of individual gut microbiota members based on whole genome sequencing of pure cultures obtained from chicken caecum.</title>
        <authorList>
            <person name="Medvecky M."/>
            <person name="Cejkova D."/>
            <person name="Polansky O."/>
            <person name="Karasova D."/>
            <person name="Kubasova T."/>
            <person name="Cizek A."/>
            <person name="Rychlik I."/>
        </authorList>
    </citation>
    <scope>NUCLEOTIDE SEQUENCE [LARGE SCALE GENOMIC DNA]</scope>
    <source>
        <strain evidence="12">An70</strain>
    </source>
</reference>
<feature type="binding site" description="in other chain" evidence="10">
    <location>
        <begin position="283"/>
        <end position="286"/>
    </location>
    <ligand>
        <name>substrate</name>
        <note>ligand shared between dimeric partners</note>
    </ligand>
</feature>
<feature type="binding site" evidence="10">
    <location>
        <position position="173"/>
    </location>
    <ligand>
        <name>substrate</name>
        <note>ligand shared between dimeric partners</note>
    </ligand>
</feature>
<comment type="subunit">
    <text evidence="10">Homodimer or homotetramer.</text>
</comment>
<feature type="binding site" evidence="10">
    <location>
        <begin position="76"/>
        <end position="77"/>
    </location>
    <ligand>
        <name>ATP</name>
        <dbReference type="ChEBI" id="CHEBI:30616"/>
    </ligand>
</feature>
<comment type="caution">
    <text evidence="10">Lacks conserved residue(s) required for the propagation of feature annotation.</text>
</comment>
<keyword evidence="6 10" id="KW-0479">Metal-binding</keyword>
<dbReference type="InterPro" id="IPR022953">
    <property type="entry name" value="ATP_PFK"/>
</dbReference>
<dbReference type="GO" id="GO:0005945">
    <property type="term" value="C:6-phosphofructokinase complex"/>
    <property type="evidence" value="ECO:0007669"/>
    <property type="project" value="TreeGrafter"/>
</dbReference>
<dbReference type="EC" id="2.7.1.11" evidence="10"/>
<dbReference type="GO" id="GO:0061621">
    <property type="term" value="P:canonical glycolysis"/>
    <property type="evidence" value="ECO:0007669"/>
    <property type="project" value="TreeGrafter"/>
</dbReference>
<dbReference type="NCBIfam" id="NF002872">
    <property type="entry name" value="PRK03202.1"/>
    <property type="match status" value="1"/>
</dbReference>
<dbReference type="PROSITE" id="PS00433">
    <property type="entry name" value="PHOSPHOFRUCTOKINASE"/>
    <property type="match status" value="1"/>
</dbReference>
<feature type="site" description="Important for substrate specificity; cannot use PPi as phosphoryl donor" evidence="10">
    <location>
        <position position="115"/>
    </location>
</feature>
<dbReference type="HAMAP" id="MF_01976">
    <property type="entry name" value="Phosphofructokinase_III"/>
    <property type="match status" value="1"/>
</dbReference>
<feature type="active site" description="Proton acceptor" evidence="10">
    <location>
        <position position="138"/>
    </location>
</feature>
<evidence type="ECO:0000256" key="1">
    <source>
        <dbReference type="ARBA" id="ARBA00001946"/>
    </source>
</evidence>
<dbReference type="InterPro" id="IPR012829">
    <property type="entry name" value="Phosphofructokinase_III"/>
</dbReference>
<keyword evidence="10" id="KW-0067">ATP-binding</keyword>
<comment type="catalytic activity">
    <reaction evidence="10">
        <text>beta-D-fructose 6-phosphate + ATP = beta-D-fructose 1,6-bisphosphate + ADP + H(+)</text>
        <dbReference type="Rhea" id="RHEA:16109"/>
        <dbReference type="ChEBI" id="CHEBI:15378"/>
        <dbReference type="ChEBI" id="CHEBI:30616"/>
        <dbReference type="ChEBI" id="CHEBI:32966"/>
        <dbReference type="ChEBI" id="CHEBI:57634"/>
        <dbReference type="ChEBI" id="CHEBI:456216"/>
        <dbReference type="EC" id="2.7.1.11"/>
    </reaction>
</comment>
<feature type="binding site" description="in other chain" evidence="10">
    <location>
        <begin position="136"/>
        <end position="138"/>
    </location>
    <ligand>
        <name>substrate</name>
        <note>ligand shared between dimeric partners</note>
    </ligand>
</feature>
<dbReference type="GO" id="GO:0047334">
    <property type="term" value="F:diphosphate-fructose-6-phosphate 1-phosphotransferase activity"/>
    <property type="evidence" value="ECO:0007669"/>
    <property type="project" value="InterPro"/>
</dbReference>
<dbReference type="PRINTS" id="PR00476">
    <property type="entry name" value="PHFRCTKINASE"/>
</dbReference>
<comment type="pathway">
    <text evidence="3 10">Carbohydrate degradation; glycolysis; D-glyceraldehyde 3-phosphate and glycerone phosphate from D-glucose: step 3/4.</text>
</comment>
<evidence type="ECO:0000256" key="2">
    <source>
        <dbReference type="ARBA" id="ARBA00004496"/>
    </source>
</evidence>
<dbReference type="GO" id="GO:0005524">
    <property type="term" value="F:ATP binding"/>
    <property type="evidence" value="ECO:0007669"/>
    <property type="project" value="UniProtKB-KW"/>
</dbReference>
<dbReference type="InterPro" id="IPR012003">
    <property type="entry name" value="ATP_PFK_prok-type"/>
</dbReference>
<dbReference type="GO" id="GO:0030388">
    <property type="term" value="P:fructose 1,6-bisphosphate metabolic process"/>
    <property type="evidence" value="ECO:0007669"/>
    <property type="project" value="TreeGrafter"/>
</dbReference>
<dbReference type="PANTHER" id="PTHR13697:SF52">
    <property type="entry name" value="ATP-DEPENDENT 6-PHOSPHOFRUCTOKINASE 3"/>
    <property type="match status" value="1"/>
</dbReference>
<dbReference type="GO" id="GO:0070095">
    <property type="term" value="F:fructose-6-phosphate binding"/>
    <property type="evidence" value="ECO:0007669"/>
    <property type="project" value="TreeGrafter"/>
</dbReference>
<dbReference type="GO" id="GO:0003872">
    <property type="term" value="F:6-phosphofructokinase activity"/>
    <property type="evidence" value="ECO:0007669"/>
    <property type="project" value="UniProtKB-UniRule"/>
</dbReference>
<dbReference type="SUPFAM" id="SSF53784">
    <property type="entry name" value="Phosphofructokinase"/>
    <property type="match status" value="1"/>
</dbReference>
<evidence type="ECO:0000256" key="6">
    <source>
        <dbReference type="ARBA" id="ARBA00022723"/>
    </source>
</evidence>
<protein>
    <recommendedName>
        <fullName evidence="10">ATP-dependent 6-phosphofructokinase</fullName>
        <shortName evidence="10">ATP-PFK</shortName>
        <shortName evidence="10">Phosphofructokinase</shortName>
        <ecNumber evidence="10">2.7.1.11</ecNumber>
    </recommendedName>
    <alternativeName>
        <fullName evidence="10">Phosphohexokinase</fullName>
    </alternativeName>
</protein>
<dbReference type="eggNOG" id="COG0205">
    <property type="taxonomic scope" value="Bacteria"/>
</dbReference>
<dbReference type="GO" id="GO:0048029">
    <property type="term" value="F:monosaccharide binding"/>
    <property type="evidence" value="ECO:0007669"/>
    <property type="project" value="TreeGrafter"/>
</dbReference>
<evidence type="ECO:0000256" key="4">
    <source>
        <dbReference type="ARBA" id="ARBA00022490"/>
    </source>
</evidence>
<gene>
    <name evidence="10" type="primary">pfkA</name>
    <name evidence="11" type="ORF">B5G21_08860</name>
</gene>
<dbReference type="Proteomes" id="UP000196560">
    <property type="component" value="Unassembled WGS sequence"/>
</dbReference>
<sequence>MTLRIGLLTSGGDCQALNATMRGIVKTLINKSSEPVEIYGFEDGYQGMIYRRYRKMDAHDFSGILTRGGTILGTSRTPFKRIDTPEADGVEKVPAMKQTYHDLNLDCLFMLGGNGSTKTANRLSQEGLNVIALPKTIDNDTWGTEMTFGFTSAVEIATKCIDDIHTTASSHGRVFVIEIMGHKVGWIPLYAGVAGGADVILIPEIPYSMDNVIKTIEKRMETGSRFTIIAVAEGAISKEDAALSKKEYKKKVAARTSPSIVYDIAKEIESKTGRETRVAIPGHTQRGGIPDAQDRIFATQCGVEAALGCLEGEFGFMVAQRDRHMCRVPLEDVAGKLKYVDPESDLVREAKALGISFGDE</sequence>
<organism evidence="11 12">
    <name type="scientific">Enorma massiliensis</name>
    <dbReference type="NCBI Taxonomy" id="1472761"/>
    <lineage>
        <taxon>Bacteria</taxon>
        <taxon>Bacillati</taxon>
        <taxon>Actinomycetota</taxon>
        <taxon>Coriobacteriia</taxon>
        <taxon>Coriobacteriales</taxon>
        <taxon>Coriobacteriaceae</taxon>
        <taxon>Enorma</taxon>
    </lineage>
</organism>
<keyword evidence="5 10" id="KW-0808">Transferase</keyword>
<dbReference type="PANTHER" id="PTHR13697">
    <property type="entry name" value="PHOSPHOFRUCTOKINASE"/>
    <property type="match status" value="1"/>
</dbReference>
<evidence type="ECO:0000256" key="9">
    <source>
        <dbReference type="ARBA" id="ARBA00023152"/>
    </source>
</evidence>
<keyword evidence="7 10" id="KW-0418">Kinase</keyword>
<feature type="binding site" evidence="10">
    <location>
        <position position="114"/>
    </location>
    <ligand>
        <name>Mg(2+)</name>
        <dbReference type="ChEBI" id="CHEBI:18420"/>
        <note>catalytic</note>
    </ligand>
</feature>
<evidence type="ECO:0000256" key="8">
    <source>
        <dbReference type="ARBA" id="ARBA00022842"/>
    </source>
</evidence>
<keyword evidence="9 10" id="KW-0324">Glycolysis</keyword>
<evidence type="ECO:0000256" key="7">
    <source>
        <dbReference type="ARBA" id="ARBA00022777"/>
    </source>
</evidence>
<dbReference type="PIRSF" id="PIRSF000532">
    <property type="entry name" value="ATP_PFK_prok"/>
    <property type="match status" value="1"/>
</dbReference>
<dbReference type="Gene3D" id="3.40.50.450">
    <property type="match status" value="1"/>
</dbReference>
<dbReference type="EMBL" id="NFHO01000010">
    <property type="protein sequence ID" value="OUN41944.1"/>
    <property type="molecule type" value="Genomic_DNA"/>
</dbReference>
<dbReference type="InterPro" id="IPR015912">
    <property type="entry name" value="Phosphofructokinase_CS"/>
</dbReference>
<keyword evidence="8 10" id="KW-0460">Magnesium</keyword>
<comment type="cofactor">
    <cofactor evidence="1 10">
        <name>Mg(2+)</name>
        <dbReference type="ChEBI" id="CHEBI:18420"/>
    </cofactor>
</comment>